<evidence type="ECO:0000256" key="10">
    <source>
        <dbReference type="SAM" id="SignalP"/>
    </source>
</evidence>
<dbReference type="OrthoDB" id="1657402at2759"/>
<gene>
    <name evidence="12" type="ORF">BT96DRAFT_995472</name>
</gene>
<dbReference type="Gene3D" id="2.60.120.260">
    <property type="entry name" value="Galactose-binding domain-like"/>
    <property type="match status" value="2"/>
</dbReference>
<evidence type="ECO:0000256" key="5">
    <source>
        <dbReference type="ARBA" id="ARBA00022801"/>
    </source>
</evidence>
<dbReference type="InterPro" id="IPR008979">
    <property type="entry name" value="Galactose-bd-like_sf"/>
</dbReference>
<dbReference type="InterPro" id="IPR017853">
    <property type="entry name" value="GH"/>
</dbReference>
<dbReference type="Gene3D" id="3.20.20.80">
    <property type="entry name" value="Glycosidases"/>
    <property type="match status" value="1"/>
</dbReference>
<evidence type="ECO:0000259" key="11">
    <source>
        <dbReference type="SMART" id="SM01029"/>
    </source>
</evidence>
<evidence type="ECO:0000256" key="1">
    <source>
        <dbReference type="ARBA" id="ARBA00001412"/>
    </source>
</evidence>
<comment type="similarity">
    <text evidence="2 9">Belongs to the glycosyl hydrolase 35 family.</text>
</comment>
<dbReference type="InterPro" id="IPR031330">
    <property type="entry name" value="Gly_Hdrlase_35_cat"/>
</dbReference>
<dbReference type="InterPro" id="IPR019801">
    <property type="entry name" value="Glyco_hydro_35_CS"/>
</dbReference>
<sequence length="1013" mass="109762">MKTFLNILISFLLFLTTSWANPNAGESYLFRRNSTGLTDVVTWDPQSLSILGQRVFVLSAEIHPWRLPGNPNLWADLFQKVKDNGFSCVSAIFSWNLYYPAPDTNDGQGDFQAGTYRDLQMFIDSVQAAGLWLIARPGPYINGETTGGGFPGWVENIGGDLRTDNANYTATWMPYVNVIAQLIAKNQITKGGPIILVQSENEFSASSVNSPYMQGIINTFRANGIVIPITANDKNSGEDGNFSPDLPGPGQANIYCGDSYPQGSNSWAQVQSIYYTFHEAVAFSNPLCLAEFGGGFLLNWGEEPIGGTGYEIYSTDLTDADYENVFYKDAYAQTARIFNVYMVYGGTNWGQTAAPVAYTSYDYGGGINENRVAGPKMNEMRLQGLFLRVSRDLFGAVPLGNGTNFTTSALMNTYEQRNLDTGAGFYFLRQATSPSTALTTTQLVVDTSQGTLTIPQFGGVITFDGRESKILVTDYAFGANKNVILYSTAEIMTWSTIGVTDYIILYALPGQTGETVFLFDSEPTVDLSNAPNINSTFSNGTLILQYPLNGSQFVTIEHDNSTLVAIIMDKTVVQSMACTCSAKWRIFQQLFLRREVLVGGPYIVRNATISDNVLFLTGDLNGTTTIEIVAPATVSRVSWNGAAIQTNQTSRGTLTGLNLMVEDFGLTFPSFDNWKVSGSVPEIFPDFDDSNFTLADQTQTNYTNLPPLAGSQVLYAQQYGFYGGNLIFRGRFNATGEETAVNLTVQYGFAGGYSAWLNGIFLGSSQGNSTVSLSTDVWTFPDGALVAGAENVVVVIQDHMGLSETSTNSGKEPRGIRGYALVGGSSTFSSWTLQGNQGGAAGAPDTFRGYLNEGGLYAERIGAHLPGYPDDDWATGSPLTGLSQAGINFYRTTFNLSILDGFDVPVRLSFTPSVITSNYRVQIYLNGWQVGKFINNIGPQTIFVLPAGILFRNSTNTLALSVWSLDATGASVAGLELISDGTFATALQFVDYEAPDYSDQAALRPAGTPQSPL</sequence>
<feature type="chain" id="PRO_5025478571" description="Beta-galactosidase" evidence="10">
    <location>
        <begin position="21"/>
        <end position="1013"/>
    </location>
</feature>
<dbReference type="Gene3D" id="2.60.390.10">
    <property type="entry name" value="Beta-galactosidase, domain 3"/>
    <property type="match status" value="1"/>
</dbReference>
<dbReference type="SUPFAM" id="SSF51445">
    <property type="entry name" value="(Trans)glycosidases"/>
    <property type="match status" value="1"/>
</dbReference>
<organism evidence="12 13">
    <name type="scientific">Gymnopus androsaceus JB14</name>
    <dbReference type="NCBI Taxonomy" id="1447944"/>
    <lineage>
        <taxon>Eukaryota</taxon>
        <taxon>Fungi</taxon>
        <taxon>Dikarya</taxon>
        <taxon>Basidiomycota</taxon>
        <taxon>Agaricomycotina</taxon>
        <taxon>Agaricomycetes</taxon>
        <taxon>Agaricomycetidae</taxon>
        <taxon>Agaricales</taxon>
        <taxon>Marasmiineae</taxon>
        <taxon>Omphalotaceae</taxon>
        <taxon>Gymnopus</taxon>
    </lineage>
</organism>
<dbReference type="Proteomes" id="UP000799118">
    <property type="component" value="Unassembled WGS sequence"/>
</dbReference>
<dbReference type="SUPFAM" id="SSF51011">
    <property type="entry name" value="Glycosyl hydrolase domain"/>
    <property type="match status" value="1"/>
</dbReference>
<proteinExistence type="inferred from homology"/>
<dbReference type="InterPro" id="IPR025300">
    <property type="entry name" value="BetaGal_jelly_roll_dom"/>
</dbReference>
<dbReference type="AlphaFoldDB" id="A0A6A4HI69"/>
<dbReference type="PRINTS" id="PR00742">
    <property type="entry name" value="GLHYDRLASE35"/>
</dbReference>
<feature type="signal peptide" evidence="10">
    <location>
        <begin position="1"/>
        <end position="20"/>
    </location>
</feature>
<keyword evidence="7 8" id="KW-0326">Glycosidase</keyword>
<evidence type="ECO:0000313" key="12">
    <source>
        <dbReference type="EMBL" id="KAE9397766.1"/>
    </source>
</evidence>
<keyword evidence="6" id="KW-0325">Glycoprotein</keyword>
<dbReference type="Pfam" id="PF13363">
    <property type="entry name" value="BetaGal_dom3"/>
    <property type="match status" value="1"/>
</dbReference>
<dbReference type="InterPro" id="IPR018954">
    <property type="entry name" value="Betagal_dom2"/>
</dbReference>
<comment type="catalytic activity">
    <reaction evidence="1 8">
        <text>Hydrolysis of terminal non-reducing beta-D-galactose residues in beta-D-galactosides.</text>
        <dbReference type="EC" id="3.2.1.23"/>
    </reaction>
</comment>
<dbReference type="EMBL" id="ML769492">
    <property type="protein sequence ID" value="KAE9397766.1"/>
    <property type="molecule type" value="Genomic_DNA"/>
</dbReference>
<evidence type="ECO:0000256" key="3">
    <source>
        <dbReference type="ARBA" id="ARBA00012756"/>
    </source>
</evidence>
<dbReference type="SUPFAM" id="SSF117100">
    <property type="entry name" value="Beta-galactosidase LacA, domain 3"/>
    <property type="match status" value="1"/>
</dbReference>
<keyword evidence="4 10" id="KW-0732">Signal</keyword>
<dbReference type="PANTHER" id="PTHR23421">
    <property type="entry name" value="BETA-GALACTOSIDASE RELATED"/>
    <property type="match status" value="1"/>
</dbReference>
<accession>A0A6A4HI69</accession>
<dbReference type="InterPro" id="IPR037110">
    <property type="entry name" value="Betagal_dom2_sf"/>
</dbReference>
<dbReference type="PROSITE" id="PS01182">
    <property type="entry name" value="GLYCOSYL_HYDROL_F35"/>
    <property type="match status" value="1"/>
</dbReference>
<feature type="domain" description="Beta-galactosidase" evidence="11">
    <location>
        <begin position="392"/>
        <end position="576"/>
    </location>
</feature>
<evidence type="ECO:0000256" key="2">
    <source>
        <dbReference type="ARBA" id="ARBA00009809"/>
    </source>
</evidence>
<dbReference type="GO" id="GO:0004565">
    <property type="term" value="F:beta-galactosidase activity"/>
    <property type="evidence" value="ECO:0007669"/>
    <property type="project" value="UniProtKB-EC"/>
</dbReference>
<dbReference type="Gene3D" id="2.102.20.10">
    <property type="entry name" value="Beta-galactosidase, domain 2"/>
    <property type="match status" value="1"/>
</dbReference>
<evidence type="ECO:0000256" key="6">
    <source>
        <dbReference type="ARBA" id="ARBA00023180"/>
    </source>
</evidence>
<dbReference type="SMART" id="SM01029">
    <property type="entry name" value="BetaGal_dom2"/>
    <property type="match status" value="1"/>
</dbReference>
<evidence type="ECO:0000313" key="13">
    <source>
        <dbReference type="Proteomes" id="UP000799118"/>
    </source>
</evidence>
<dbReference type="Pfam" id="PF13364">
    <property type="entry name" value="BetaGal_ABD2"/>
    <property type="match status" value="2"/>
</dbReference>
<keyword evidence="5 8" id="KW-0378">Hydrolase</keyword>
<dbReference type="Pfam" id="PF10435">
    <property type="entry name" value="BetaGal_dom2"/>
    <property type="match status" value="1"/>
</dbReference>
<dbReference type="SUPFAM" id="SSF49785">
    <property type="entry name" value="Galactose-binding domain-like"/>
    <property type="match status" value="2"/>
</dbReference>
<dbReference type="InterPro" id="IPR036833">
    <property type="entry name" value="BetaGal_dom3_sf"/>
</dbReference>
<reference evidence="12" key="1">
    <citation type="journal article" date="2019" name="Environ. Microbiol.">
        <title>Fungal ecological strategies reflected in gene transcription - a case study of two litter decomposers.</title>
        <authorList>
            <person name="Barbi F."/>
            <person name="Kohler A."/>
            <person name="Barry K."/>
            <person name="Baskaran P."/>
            <person name="Daum C."/>
            <person name="Fauchery L."/>
            <person name="Ihrmark K."/>
            <person name="Kuo A."/>
            <person name="LaButti K."/>
            <person name="Lipzen A."/>
            <person name="Morin E."/>
            <person name="Grigoriev I.V."/>
            <person name="Henrissat B."/>
            <person name="Lindahl B."/>
            <person name="Martin F."/>
        </authorList>
    </citation>
    <scope>NUCLEOTIDE SEQUENCE</scope>
    <source>
        <strain evidence="12">JB14</strain>
    </source>
</reference>
<dbReference type="InterPro" id="IPR001944">
    <property type="entry name" value="Glycoside_Hdrlase_35"/>
</dbReference>
<evidence type="ECO:0000256" key="9">
    <source>
        <dbReference type="RuleBase" id="RU003679"/>
    </source>
</evidence>
<name>A0A6A4HI69_9AGAR</name>
<evidence type="ECO:0000256" key="4">
    <source>
        <dbReference type="ARBA" id="ARBA00022729"/>
    </source>
</evidence>
<dbReference type="EC" id="3.2.1.23" evidence="3 8"/>
<dbReference type="InterPro" id="IPR025972">
    <property type="entry name" value="BetaGal_dom3"/>
</dbReference>
<dbReference type="GO" id="GO:0005975">
    <property type="term" value="P:carbohydrate metabolic process"/>
    <property type="evidence" value="ECO:0007669"/>
    <property type="project" value="InterPro"/>
</dbReference>
<evidence type="ECO:0000256" key="8">
    <source>
        <dbReference type="RuleBase" id="RU000675"/>
    </source>
</evidence>
<keyword evidence="13" id="KW-1185">Reference proteome</keyword>
<evidence type="ECO:0000256" key="7">
    <source>
        <dbReference type="ARBA" id="ARBA00023295"/>
    </source>
</evidence>
<dbReference type="Pfam" id="PF01301">
    <property type="entry name" value="Glyco_hydro_35"/>
    <property type="match status" value="1"/>
</dbReference>
<protein>
    <recommendedName>
        <fullName evidence="3 8">Beta-galactosidase</fullName>
        <ecNumber evidence="3 8">3.2.1.23</ecNumber>
    </recommendedName>
</protein>